<evidence type="ECO:0000259" key="1">
    <source>
        <dbReference type="PROSITE" id="PS50206"/>
    </source>
</evidence>
<dbReference type="EMBL" id="QFNN01000060">
    <property type="protein sequence ID" value="PZO89410.1"/>
    <property type="molecule type" value="Genomic_DNA"/>
</dbReference>
<comment type="caution">
    <text evidence="2">The sequence shown here is derived from an EMBL/GenBank/DDBJ whole genome shotgun (WGS) entry which is preliminary data.</text>
</comment>
<evidence type="ECO:0000313" key="2">
    <source>
        <dbReference type="EMBL" id="PZO89410.1"/>
    </source>
</evidence>
<dbReference type="PANTHER" id="PTHR44086:SF10">
    <property type="entry name" value="THIOSULFATE SULFURTRANSFERASE_RHODANESE-LIKE DOMAIN-CONTAINING PROTEIN 3"/>
    <property type="match status" value="1"/>
</dbReference>
<gene>
    <name evidence="2" type="ORF">DI623_10325</name>
</gene>
<dbReference type="SUPFAM" id="SSF52821">
    <property type="entry name" value="Rhodanese/Cell cycle control phosphatase"/>
    <property type="match status" value="1"/>
</dbReference>
<dbReference type="PROSITE" id="PS50206">
    <property type="entry name" value="RHODANESE_3"/>
    <property type="match status" value="1"/>
</dbReference>
<proteinExistence type="predicted"/>
<dbReference type="InterPro" id="IPR036873">
    <property type="entry name" value="Rhodanese-like_dom_sf"/>
</dbReference>
<reference evidence="2 3" key="1">
    <citation type="submission" date="2017-08" db="EMBL/GenBank/DDBJ databases">
        <title>Infants hospitalized years apart are colonized by the same room-sourced microbial strains.</title>
        <authorList>
            <person name="Brooks B."/>
            <person name="Olm M.R."/>
            <person name="Firek B.A."/>
            <person name="Baker R."/>
            <person name="Thomas B.C."/>
            <person name="Morowitz M.J."/>
            <person name="Banfield J.F."/>
        </authorList>
    </citation>
    <scope>NUCLEOTIDE SEQUENCE [LARGE SCALE GENOMIC DNA]</scope>
    <source>
        <strain evidence="2">S2_018_000_R2_101</strain>
    </source>
</reference>
<protein>
    <submittedName>
        <fullName evidence="2">Sulfurtransferase</fullName>
    </submittedName>
</protein>
<evidence type="ECO:0000313" key="3">
    <source>
        <dbReference type="Proteomes" id="UP000249066"/>
    </source>
</evidence>
<dbReference type="CDD" id="cd00158">
    <property type="entry name" value="RHOD"/>
    <property type="match status" value="1"/>
</dbReference>
<dbReference type="SMART" id="SM00450">
    <property type="entry name" value="RHOD"/>
    <property type="match status" value="1"/>
</dbReference>
<dbReference type="PROSITE" id="PS00380">
    <property type="entry name" value="RHODANESE_1"/>
    <property type="match status" value="1"/>
</dbReference>
<dbReference type="AlphaFoldDB" id="A0A2W5A486"/>
<dbReference type="Gene3D" id="3.40.250.10">
    <property type="entry name" value="Rhodanese-like domain"/>
    <property type="match status" value="1"/>
</dbReference>
<dbReference type="InterPro" id="IPR001307">
    <property type="entry name" value="Thiosulphate_STrfase_CS"/>
</dbReference>
<dbReference type="Pfam" id="PF00581">
    <property type="entry name" value="Rhodanese"/>
    <property type="match status" value="1"/>
</dbReference>
<dbReference type="InterPro" id="IPR001763">
    <property type="entry name" value="Rhodanese-like_dom"/>
</dbReference>
<keyword evidence="2" id="KW-0808">Transferase</keyword>
<dbReference type="PANTHER" id="PTHR44086">
    <property type="entry name" value="THIOSULFATE SULFURTRANSFERASE RDL2, MITOCHONDRIAL-RELATED"/>
    <property type="match status" value="1"/>
</dbReference>
<name>A0A2W5A486_9SPHN</name>
<feature type="domain" description="Rhodanese" evidence="1">
    <location>
        <begin position="23"/>
        <end position="111"/>
    </location>
</feature>
<organism evidence="2 3">
    <name type="scientific">Sphingomonas sanxanigenens</name>
    <dbReference type="NCBI Taxonomy" id="397260"/>
    <lineage>
        <taxon>Bacteria</taxon>
        <taxon>Pseudomonadati</taxon>
        <taxon>Pseudomonadota</taxon>
        <taxon>Alphaproteobacteria</taxon>
        <taxon>Sphingomonadales</taxon>
        <taxon>Sphingomonadaceae</taxon>
        <taxon>Sphingomonas</taxon>
    </lineage>
</organism>
<dbReference type="GO" id="GO:0004792">
    <property type="term" value="F:thiosulfate-cyanide sulfurtransferase activity"/>
    <property type="evidence" value="ECO:0007669"/>
    <property type="project" value="InterPro"/>
</dbReference>
<dbReference type="Proteomes" id="UP000249066">
    <property type="component" value="Unassembled WGS sequence"/>
</dbReference>
<sequence>MFGFGKRAAHDEIGPVELDRMLSNGSVLLIDVREADEFATGHIPGAVNLPLSRFSPERVPDAGGRTVVLQCAGGKRSGMALDRCAQAQSAIHTHLSGGIGAWKQAGLPVVVG</sequence>
<accession>A0A2W5A486</accession>